<reference evidence="1 2" key="1">
    <citation type="submission" date="2017-07" db="EMBL/GenBank/DDBJ databases">
        <title>The new phylogeny of genus Mycobacterium.</title>
        <authorList>
            <person name="Tortoli E."/>
            <person name="Trovato A."/>
            <person name="Cirillo D.M."/>
        </authorList>
    </citation>
    <scope>NUCLEOTIDE SEQUENCE [LARGE SCALE GENOMIC DNA]</scope>
    <source>
        <strain evidence="1 2">ATCC 33027</strain>
    </source>
</reference>
<dbReference type="Proteomes" id="UP000216063">
    <property type="component" value="Unassembled WGS sequence"/>
</dbReference>
<evidence type="ECO:0000313" key="2">
    <source>
        <dbReference type="Proteomes" id="UP000216063"/>
    </source>
</evidence>
<dbReference type="AlphaFoldDB" id="A0A255DAW1"/>
<keyword evidence="2" id="KW-1185">Reference proteome</keyword>
<dbReference type="OrthoDB" id="4541470at2"/>
<accession>A0A255DAW1</accession>
<proteinExistence type="predicted"/>
<organism evidence="1 2">
    <name type="scientific">Mycolicibacterium sphagni</name>
    <dbReference type="NCBI Taxonomy" id="1786"/>
    <lineage>
        <taxon>Bacteria</taxon>
        <taxon>Bacillati</taxon>
        <taxon>Actinomycetota</taxon>
        <taxon>Actinomycetes</taxon>
        <taxon>Mycobacteriales</taxon>
        <taxon>Mycobacteriaceae</taxon>
        <taxon>Mycolicibacterium</taxon>
    </lineage>
</organism>
<comment type="caution">
    <text evidence="1">The sequence shown here is derived from an EMBL/GenBank/DDBJ whole genome shotgun (WGS) entry which is preliminary data.</text>
</comment>
<dbReference type="EMBL" id="NOZR01000021">
    <property type="protein sequence ID" value="OYN76558.1"/>
    <property type="molecule type" value="Genomic_DNA"/>
</dbReference>
<gene>
    <name evidence="1" type="ORF">CG716_21985</name>
</gene>
<sequence>MSADDRLLEAAVATEGPDASVANVSRPSDAMPIRRERVTLALLVTAVMLLLTGCQATPPDRHDDIDRLGAQLGSLPGVSAVNTRTSYSPAQGLINFTITAELADGISSDQVAEVTSRYLRDLRTAALTGYRAELDLTHGWDLFAVDSGWLPIANDRQIVDQSRDWIALRGEFPHATVRFRATIKHPGGQLAPQEAGRSNRATITMADTADYRDVATVLTALCSRFSALAGMDWDVSAGKLHSAQIRTSARYPTPAELGVWDALNSDQAIPHVDRLTINGPVSPPIWFAEKTIHSHDVAVALDLARKHLPAVATLPGPVLYTASDQISGHIGGAGNARGPVAITVGGCTKYDPLVYLPSPAELTLLDAYESCHR</sequence>
<protein>
    <submittedName>
        <fullName evidence="1">Uncharacterized protein</fullName>
    </submittedName>
</protein>
<dbReference type="RefSeq" id="WP_094483227.1">
    <property type="nucleotide sequence ID" value="NZ_JACKSC010000324.1"/>
</dbReference>
<evidence type="ECO:0000313" key="1">
    <source>
        <dbReference type="EMBL" id="OYN76558.1"/>
    </source>
</evidence>
<name>A0A255DAW1_9MYCO</name>